<evidence type="ECO:0000313" key="5">
    <source>
        <dbReference type="EMBL" id="ORY13420.1"/>
    </source>
</evidence>
<dbReference type="InterPro" id="IPR013149">
    <property type="entry name" value="ADH-like_C"/>
</dbReference>
<dbReference type="Pfam" id="PF00107">
    <property type="entry name" value="ADH_zinc_N"/>
    <property type="match status" value="1"/>
</dbReference>
<dbReference type="SUPFAM" id="SSF50129">
    <property type="entry name" value="GroES-like"/>
    <property type="match status" value="1"/>
</dbReference>
<name>A0A1Y1ZT86_9PLEO</name>
<comment type="caution">
    <text evidence="5">The sequence shown here is derived from an EMBL/GenBank/DDBJ whole genome shotgun (WGS) entry which is preliminary data.</text>
</comment>
<dbReference type="Gene3D" id="3.40.50.720">
    <property type="entry name" value="NAD(P)-binding Rossmann-like Domain"/>
    <property type="match status" value="1"/>
</dbReference>
<evidence type="ECO:0000256" key="2">
    <source>
        <dbReference type="ARBA" id="ARBA00011245"/>
    </source>
</evidence>
<dbReference type="InterPro" id="IPR036291">
    <property type="entry name" value="NAD(P)-bd_dom_sf"/>
</dbReference>
<dbReference type="EMBL" id="MCFA01000042">
    <property type="protein sequence ID" value="ORY13420.1"/>
    <property type="molecule type" value="Genomic_DNA"/>
</dbReference>
<comment type="similarity">
    <text evidence="1">Belongs to the zinc-containing alcohol dehydrogenase family.</text>
</comment>
<dbReference type="AlphaFoldDB" id="A0A1Y1ZT86"/>
<dbReference type="InterPro" id="IPR013154">
    <property type="entry name" value="ADH-like_N"/>
</dbReference>
<sequence>MTSENLAAIFPGGGKVLEVTSCPVNHPAKGEVLIRNYAVAVQPLDAKMLLTGYGGAVSLNYPAILGTSGAGIVEELGEDVSLLRIGDRVVFDTQAYVKGGDANRREGTWQQLVICGAETVAKIGGLEFEQAVLIDFPLQTAVVALHLFLGMGKPGTGNSKEKVLIWGAGGAVGSYAVQYAKSVGYELVVTASAKDVDRQKRLGASEVVDYKAPDVVDRLRLLGPYKYLFTASGDLTSQKTLVSLLGSEGGRFASVLGGDVKLPSNVERVYLPFSQALQKDQYSGLRSWWYGDYLPKVLQERLVEAVKFTKREGGLPALQQASADVFEGKIRGKLVLNPQE</sequence>
<keyword evidence="3" id="KW-0560">Oxidoreductase</keyword>
<dbReference type="Proteomes" id="UP000193144">
    <property type="component" value="Unassembled WGS sequence"/>
</dbReference>
<keyword evidence="6" id="KW-1185">Reference proteome</keyword>
<dbReference type="Gene3D" id="3.90.180.10">
    <property type="entry name" value="Medium-chain alcohol dehydrogenases, catalytic domain"/>
    <property type="match status" value="1"/>
</dbReference>
<proteinExistence type="inferred from homology"/>
<evidence type="ECO:0000313" key="6">
    <source>
        <dbReference type="Proteomes" id="UP000193144"/>
    </source>
</evidence>
<dbReference type="SMART" id="SM00829">
    <property type="entry name" value="PKS_ER"/>
    <property type="match status" value="1"/>
</dbReference>
<dbReference type="SUPFAM" id="SSF51735">
    <property type="entry name" value="NAD(P)-binding Rossmann-fold domains"/>
    <property type="match status" value="1"/>
</dbReference>
<dbReference type="Pfam" id="PF08240">
    <property type="entry name" value="ADH_N"/>
    <property type="match status" value="1"/>
</dbReference>
<evidence type="ECO:0000256" key="1">
    <source>
        <dbReference type="ARBA" id="ARBA00008072"/>
    </source>
</evidence>
<protein>
    <submittedName>
        <fullName evidence="5">Oxidoreductase domain-containing protein</fullName>
    </submittedName>
</protein>
<dbReference type="CDD" id="cd08249">
    <property type="entry name" value="enoyl_reductase_like"/>
    <property type="match status" value="1"/>
</dbReference>
<dbReference type="InterPro" id="IPR047122">
    <property type="entry name" value="Trans-enoyl_RdTase-like"/>
</dbReference>
<dbReference type="InterPro" id="IPR020843">
    <property type="entry name" value="ER"/>
</dbReference>
<comment type="subunit">
    <text evidence="2">Monomer.</text>
</comment>
<dbReference type="PANTHER" id="PTHR45348:SF2">
    <property type="entry name" value="ZINC-TYPE ALCOHOL DEHYDROGENASE-LIKE PROTEIN C2E1P3.01"/>
    <property type="match status" value="1"/>
</dbReference>
<feature type="domain" description="Enoyl reductase (ER)" evidence="4">
    <location>
        <begin position="13"/>
        <end position="336"/>
    </location>
</feature>
<reference evidence="5 6" key="1">
    <citation type="submission" date="2016-07" db="EMBL/GenBank/DDBJ databases">
        <title>Pervasive Adenine N6-methylation of Active Genes in Fungi.</title>
        <authorList>
            <consortium name="DOE Joint Genome Institute"/>
            <person name="Mondo S.J."/>
            <person name="Dannebaum R.O."/>
            <person name="Kuo R.C."/>
            <person name="Labutti K."/>
            <person name="Haridas S."/>
            <person name="Kuo A."/>
            <person name="Salamov A."/>
            <person name="Ahrendt S.R."/>
            <person name="Lipzen A."/>
            <person name="Sullivan W."/>
            <person name="Andreopoulos W.B."/>
            <person name="Clum A."/>
            <person name="Lindquist E."/>
            <person name="Daum C."/>
            <person name="Ramamoorthy G.K."/>
            <person name="Gryganskyi A."/>
            <person name="Culley D."/>
            <person name="Magnuson J.K."/>
            <person name="James T.Y."/>
            <person name="O'Malley M.A."/>
            <person name="Stajich J.E."/>
            <person name="Spatafora J.W."/>
            <person name="Visel A."/>
            <person name="Grigoriev I.V."/>
        </authorList>
    </citation>
    <scope>NUCLEOTIDE SEQUENCE [LARGE SCALE GENOMIC DNA]</scope>
    <source>
        <strain evidence="5 6">CBS 115471</strain>
    </source>
</reference>
<evidence type="ECO:0000259" key="4">
    <source>
        <dbReference type="SMART" id="SM00829"/>
    </source>
</evidence>
<dbReference type="InterPro" id="IPR011032">
    <property type="entry name" value="GroES-like_sf"/>
</dbReference>
<accession>A0A1Y1ZT86</accession>
<dbReference type="OrthoDB" id="3509362at2759"/>
<dbReference type="PANTHER" id="PTHR45348">
    <property type="entry name" value="HYPOTHETICAL OXIDOREDUCTASE (EUROFUNG)"/>
    <property type="match status" value="1"/>
</dbReference>
<gene>
    <name evidence="5" type="ORF">BCR34DRAFT_481115</name>
</gene>
<organism evidence="5 6">
    <name type="scientific">Clohesyomyces aquaticus</name>
    <dbReference type="NCBI Taxonomy" id="1231657"/>
    <lineage>
        <taxon>Eukaryota</taxon>
        <taxon>Fungi</taxon>
        <taxon>Dikarya</taxon>
        <taxon>Ascomycota</taxon>
        <taxon>Pezizomycotina</taxon>
        <taxon>Dothideomycetes</taxon>
        <taxon>Pleosporomycetidae</taxon>
        <taxon>Pleosporales</taxon>
        <taxon>Lindgomycetaceae</taxon>
        <taxon>Clohesyomyces</taxon>
    </lineage>
</organism>
<dbReference type="GO" id="GO:0016651">
    <property type="term" value="F:oxidoreductase activity, acting on NAD(P)H"/>
    <property type="evidence" value="ECO:0007669"/>
    <property type="project" value="InterPro"/>
</dbReference>
<dbReference type="STRING" id="1231657.A0A1Y1ZT86"/>
<evidence type="ECO:0000256" key="3">
    <source>
        <dbReference type="ARBA" id="ARBA00023002"/>
    </source>
</evidence>